<dbReference type="RefSeq" id="WP_066065578.1">
    <property type="nucleotide sequence ID" value="NZ_CP013015.1"/>
</dbReference>
<comment type="function">
    <text evidence="1">DNA polymerase III is a complex, multichain enzyme responsible for most of the replicative synthesis in bacteria. The epsilon subunit contain the editing function and is a proofreading 3'-5' exonuclease.</text>
</comment>
<dbReference type="SMART" id="SM00479">
    <property type="entry name" value="EXOIII"/>
    <property type="match status" value="1"/>
</dbReference>
<dbReference type="PANTHER" id="PTHR30231">
    <property type="entry name" value="DNA POLYMERASE III SUBUNIT EPSILON"/>
    <property type="match status" value="1"/>
</dbReference>
<dbReference type="GO" id="GO:0003677">
    <property type="term" value="F:DNA binding"/>
    <property type="evidence" value="ECO:0007669"/>
    <property type="project" value="InterPro"/>
</dbReference>
<dbReference type="OrthoDB" id="9804290at2"/>
<dbReference type="PANTHER" id="PTHR30231:SF41">
    <property type="entry name" value="DNA POLYMERASE III SUBUNIT EPSILON"/>
    <property type="match status" value="1"/>
</dbReference>
<evidence type="ECO:0000313" key="5">
    <source>
        <dbReference type="Proteomes" id="UP000070560"/>
    </source>
</evidence>
<protein>
    <submittedName>
        <fullName evidence="4">DNA polymerase III alpha subunit</fullName>
    </submittedName>
</protein>
<evidence type="ECO:0000256" key="2">
    <source>
        <dbReference type="ARBA" id="ARBA00026073"/>
    </source>
</evidence>
<gene>
    <name evidence="4" type="ORF">HS1_002273</name>
</gene>
<dbReference type="GO" id="GO:0003887">
    <property type="term" value="F:DNA-directed DNA polymerase activity"/>
    <property type="evidence" value="ECO:0007669"/>
    <property type="project" value="InterPro"/>
</dbReference>
<evidence type="ECO:0000259" key="3">
    <source>
        <dbReference type="SMART" id="SM00479"/>
    </source>
</evidence>
<sequence length="273" mass="31518">MSSLMETPFVVFDTETTGLSLTARIIEVGGVKIYGGRIVEEFSSLANPQRSIPSKATEIHGITDEMVANAPPLPKVLQRFSNFIGEAILVGHNAVFDLRMLAFHLEREQMPLFSNPTVDTHTLMRKYFPQLEKYSLPFLIQYWQSPYKGCHRALVDARHTAFIFFRILEKNGFSLSDSLKNFWEWAGEPLYVKNYLPKPLNDPSDPKLKMLTQVMQKDGDLKIIYTNGHLAFKPRVVHPIICFRCGKHYYMEAFCYTDQIVKTFRLDRILKIF</sequence>
<dbReference type="AlphaFoldDB" id="A0A7U4QMH7"/>
<dbReference type="GO" id="GO:0045004">
    <property type="term" value="P:DNA replication proofreading"/>
    <property type="evidence" value="ECO:0007669"/>
    <property type="project" value="TreeGrafter"/>
</dbReference>
<dbReference type="CDD" id="cd06127">
    <property type="entry name" value="DEDDh"/>
    <property type="match status" value="1"/>
</dbReference>
<dbReference type="PROSITE" id="PS52050">
    <property type="entry name" value="WYL"/>
    <property type="match status" value="1"/>
</dbReference>
<organism evidence="4 5">
    <name type="scientific">Desulfofervidus auxilii</name>
    <dbReference type="NCBI Taxonomy" id="1621989"/>
    <lineage>
        <taxon>Bacteria</taxon>
        <taxon>Pseudomonadati</taxon>
        <taxon>Thermodesulfobacteriota</taxon>
        <taxon>Candidatus Desulfofervidia</taxon>
        <taxon>Candidatus Desulfofervidales</taxon>
        <taxon>Candidatus Desulfofervidaceae</taxon>
        <taxon>Candidatus Desulfofervidus</taxon>
    </lineage>
</organism>
<dbReference type="InterPro" id="IPR036397">
    <property type="entry name" value="RNaseH_sf"/>
</dbReference>
<keyword evidence="5" id="KW-1185">Reference proteome</keyword>
<evidence type="ECO:0000313" key="4">
    <source>
        <dbReference type="EMBL" id="AMM42058.1"/>
    </source>
</evidence>
<reference evidence="4 5" key="1">
    <citation type="submission" date="2015-10" db="EMBL/GenBank/DDBJ databases">
        <title>Candidatus Desulfofervidus auxilii, a hydrogenotrophic sulfate-reducing bacterium involved in the thermophilic anaerobic oxidation of methane.</title>
        <authorList>
            <person name="Krukenberg V."/>
            <person name="Richter M."/>
            <person name="Wegener G."/>
        </authorList>
    </citation>
    <scope>NUCLEOTIDE SEQUENCE [LARGE SCALE GENOMIC DNA]</scope>
    <source>
        <strain evidence="4 5">HS1</strain>
    </source>
</reference>
<dbReference type="InterPro" id="IPR026881">
    <property type="entry name" value="WYL_dom"/>
</dbReference>
<name>A0A7U4QMH7_DESA2</name>
<dbReference type="InterPro" id="IPR012337">
    <property type="entry name" value="RNaseH-like_sf"/>
</dbReference>
<evidence type="ECO:0000256" key="1">
    <source>
        <dbReference type="ARBA" id="ARBA00025483"/>
    </source>
</evidence>
<accession>A0A7U4QMH7</accession>
<dbReference type="Pfam" id="PF00929">
    <property type="entry name" value="RNase_T"/>
    <property type="match status" value="1"/>
</dbReference>
<dbReference type="NCBIfam" id="TIGR00573">
    <property type="entry name" value="dnaq"/>
    <property type="match status" value="1"/>
</dbReference>
<dbReference type="Gene3D" id="3.30.420.10">
    <property type="entry name" value="Ribonuclease H-like superfamily/Ribonuclease H"/>
    <property type="match status" value="1"/>
</dbReference>
<dbReference type="FunFam" id="3.30.420.10:FF:000045">
    <property type="entry name" value="3'-5' exonuclease DinG"/>
    <property type="match status" value="1"/>
</dbReference>
<dbReference type="InterPro" id="IPR013520">
    <property type="entry name" value="Ribonucl_H"/>
</dbReference>
<dbReference type="InterPro" id="IPR006054">
    <property type="entry name" value="DnaQ"/>
</dbReference>
<dbReference type="Proteomes" id="UP000070560">
    <property type="component" value="Chromosome"/>
</dbReference>
<comment type="subunit">
    <text evidence="2">DNA polymerase III contains a core (composed of alpha, epsilon and theta chains) that associates with a tau subunit. This core dimerizes to form the POLIII' complex. PolIII' associates with the gamma complex (composed of gamma, delta, delta', psi and chi chains) and with the beta chain to form the complete DNA polymerase III complex.</text>
</comment>
<dbReference type="SUPFAM" id="SSF53098">
    <property type="entry name" value="Ribonuclease H-like"/>
    <property type="match status" value="1"/>
</dbReference>
<proteinExistence type="predicted"/>
<feature type="domain" description="Exonuclease" evidence="3">
    <location>
        <begin position="8"/>
        <end position="173"/>
    </location>
</feature>
<dbReference type="EMBL" id="CP013015">
    <property type="protein sequence ID" value="AMM42058.1"/>
    <property type="molecule type" value="Genomic_DNA"/>
</dbReference>
<dbReference type="GO" id="GO:0008408">
    <property type="term" value="F:3'-5' exonuclease activity"/>
    <property type="evidence" value="ECO:0007669"/>
    <property type="project" value="TreeGrafter"/>
</dbReference>
<dbReference type="Pfam" id="PF13280">
    <property type="entry name" value="WYL"/>
    <property type="match status" value="1"/>
</dbReference>
<dbReference type="KEGG" id="daw:HS1_002273"/>
<dbReference type="GO" id="GO:0005829">
    <property type="term" value="C:cytosol"/>
    <property type="evidence" value="ECO:0007669"/>
    <property type="project" value="TreeGrafter"/>
</dbReference>